<feature type="region of interest" description="Disordered" evidence="1">
    <location>
        <begin position="1"/>
        <end position="90"/>
    </location>
</feature>
<organism evidence="2 3">
    <name type="scientific">Protopolystoma xenopodis</name>
    <dbReference type="NCBI Taxonomy" id="117903"/>
    <lineage>
        <taxon>Eukaryota</taxon>
        <taxon>Metazoa</taxon>
        <taxon>Spiralia</taxon>
        <taxon>Lophotrochozoa</taxon>
        <taxon>Platyhelminthes</taxon>
        <taxon>Monogenea</taxon>
        <taxon>Polyopisthocotylea</taxon>
        <taxon>Polystomatidea</taxon>
        <taxon>Polystomatidae</taxon>
        <taxon>Protopolystoma</taxon>
    </lineage>
</organism>
<dbReference type="OrthoDB" id="5863628at2759"/>
<dbReference type="EMBL" id="CAAALY010069180">
    <property type="protein sequence ID" value="VEL24708.1"/>
    <property type="molecule type" value="Genomic_DNA"/>
</dbReference>
<evidence type="ECO:0000256" key="1">
    <source>
        <dbReference type="SAM" id="MobiDB-lite"/>
    </source>
</evidence>
<feature type="compositionally biased region" description="Low complexity" evidence="1">
    <location>
        <begin position="78"/>
        <end position="90"/>
    </location>
</feature>
<dbReference type="AlphaFoldDB" id="A0A3S5ANR3"/>
<proteinExistence type="predicted"/>
<comment type="caution">
    <text evidence="2">The sequence shown here is derived from an EMBL/GenBank/DDBJ whole genome shotgun (WGS) entry which is preliminary data.</text>
</comment>
<feature type="compositionally biased region" description="Basic residues" evidence="1">
    <location>
        <begin position="33"/>
        <end position="46"/>
    </location>
</feature>
<protein>
    <submittedName>
        <fullName evidence="2">Uncharacterized protein</fullName>
    </submittedName>
</protein>
<keyword evidence="3" id="KW-1185">Reference proteome</keyword>
<reference evidence="2" key="1">
    <citation type="submission" date="2018-11" db="EMBL/GenBank/DDBJ databases">
        <authorList>
            <consortium name="Pathogen Informatics"/>
        </authorList>
    </citation>
    <scope>NUCLEOTIDE SEQUENCE</scope>
</reference>
<dbReference type="GO" id="GO:0006357">
    <property type="term" value="P:regulation of transcription by RNA polymerase II"/>
    <property type="evidence" value="ECO:0007669"/>
    <property type="project" value="TreeGrafter"/>
</dbReference>
<dbReference type="Proteomes" id="UP000784294">
    <property type="component" value="Unassembled WGS sequence"/>
</dbReference>
<sequence>MSPTHTNNDHDHEHEHEHDRDQTREDERDRDRHHQHYHHHHNHNHNQKQQAANKIRKKNKSRRSSGLLSPPPLPLPLPSSSSSSSPASLHAVPGLAHLSPLLPHPPEGPAAALHLVNGQTRCSSPLSASPAPPLKMTIRWNAPQSHKVDAPTLPISCPAASLTGSTCADPGAKASVFSSTASFVPLTGSIVKQDPHTSASASASASSSASLSASAASAQLKSVSFPAQSRSILRGAALFSCCCSDFHFVLCTSARPVHVSSGGVGWFVFFSSCPPDRALYAKLKSAQQRPPKRLIQAQLLFAITFFPRQTIEPSRPYKDVATSTSDCGTMTEPDLLGPCEPGSRLLIEGVIWLETPSK</sequence>
<gene>
    <name evidence="2" type="ORF">PXEA_LOCUS18148</name>
</gene>
<evidence type="ECO:0000313" key="3">
    <source>
        <dbReference type="Proteomes" id="UP000784294"/>
    </source>
</evidence>
<feature type="compositionally biased region" description="Basic residues" evidence="1">
    <location>
        <begin position="54"/>
        <end position="63"/>
    </location>
</feature>
<dbReference type="PANTHER" id="PTHR21564">
    <property type="entry name" value="BRAKELESS PROTEIN"/>
    <property type="match status" value="1"/>
</dbReference>
<dbReference type="GO" id="GO:0005634">
    <property type="term" value="C:nucleus"/>
    <property type="evidence" value="ECO:0007669"/>
    <property type="project" value="TreeGrafter"/>
</dbReference>
<name>A0A3S5ANR3_9PLAT</name>
<feature type="compositionally biased region" description="Basic and acidic residues" evidence="1">
    <location>
        <begin position="7"/>
        <end position="32"/>
    </location>
</feature>
<evidence type="ECO:0000313" key="2">
    <source>
        <dbReference type="EMBL" id="VEL24708.1"/>
    </source>
</evidence>
<accession>A0A3S5ANR3</accession>
<dbReference type="PANTHER" id="PTHR21564:SF5">
    <property type="entry name" value="SCRIBBLER, ISOFORM J"/>
    <property type="match status" value="1"/>
</dbReference>
<dbReference type="InterPro" id="IPR040010">
    <property type="entry name" value="ZN608/ZN609"/>
</dbReference>